<protein>
    <submittedName>
        <fullName evidence="2">Uncharacterized protein</fullName>
    </submittedName>
</protein>
<accession>A0A1Z4LXP7</accession>
<dbReference type="EMBL" id="AP018227">
    <property type="protein sequence ID" value="BAY86002.1"/>
    <property type="molecule type" value="Genomic_DNA"/>
</dbReference>
<dbReference type="OrthoDB" id="488005at2"/>
<dbReference type="AlphaFoldDB" id="A0A1Z4LXP7"/>
<gene>
    <name evidence="2" type="ORF">NIES267_55080</name>
</gene>
<keyword evidence="3" id="KW-1185">Reference proteome</keyword>
<dbReference type="Proteomes" id="UP000218418">
    <property type="component" value="Chromosome"/>
</dbReference>
<evidence type="ECO:0000313" key="3">
    <source>
        <dbReference type="Proteomes" id="UP000218418"/>
    </source>
</evidence>
<sequence>MEVSDTVNNGTKTASKGGDKTTKEVKRQRHYGVLQPSSDADDMAKATYNGLVDNVPREWKSVKNYELFSLTPDGLFPWLKVSRNKAVRLFDGHVEMVSDGRCYKIMLSSH</sequence>
<evidence type="ECO:0000313" key="2">
    <source>
        <dbReference type="EMBL" id="BAY86002.1"/>
    </source>
</evidence>
<name>A0A1Z4LXP7_9CYAN</name>
<reference evidence="2 3" key="1">
    <citation type="submission" date="2017-06" db="EMBL/GenBank/DDBJ databases">
        <title>Genome sequencing of cyanobaciteial culture collection at National Institute for Environmental Studies (NIES).</title>
        <authorList>
            <person name="Hirose Y."/>
            <person name="Shimura Y."/>
            <person name="Fujisawa T."/>
            <person name="Nakamura Y."/>
            <person name="Kawachi M."/>
        </authorList>
    </citation>
    <scope>NUCLEOTIDE SEQUENCE [LARGE SCALE GENOMIC DNA]</scope>
    <source>
        <strain evidence="2 3">NIES-267</strain>
    </source>
</reference>
<evidence type="ECO:0000256" key="1">
    <source>
        <dbReference type="SAM" id="MobiDB-lite"/>
    </source>
</evidence>
<feature type="compositionally biased region" description="Polar residues" evidence="1">
    <location>
        <begin position="1"/>
        <end position="14"/>
    </location>
</feature>
<feature type="region of interest" description="Disordered" evidence="1">
    <location>
        <begin position="1"/>
        <end position="38"/>
    </location>
</feature>
<organism evidence="2 3">
    <name type="scientific">Calothrix parasitica NIES-267</name>
    <dbReference type="NCBI Taxonomy" id="1973488"/>
    <lineage>
        <taxon>Bacteria</taxon>
        <taxon>Bacillati</taxon>
        <taxon>Cyanobacteriota</taxon>
        <taxon>Cyanophyceae</taxon>
        <taxon>Nostocales</taxon>
        <taxon>Calotrichaceae</taxon>
        <taxon>Calothrix</taxon>
    </lineage>
</organism>
<proteinExistence type="predicted"/>